<reference evidence="5 6" key="1">
    <citation type="submission" date="2019-02" db="EMBL/GenBank/DDBJ databases">
        <title>Draft genome sequence of Amycolatopsis sp. 8-3EHSu isolated from roots of Suaeda maritima.</title>
        <authorList>
            <person name="Duangmal K."/>
            <person name="Chantavorakit T."/>
        </authorList>
    </citation>
    <scope>NUCLEOTIDE SEQUENCE [LARGE SCALE GENOMIC DNA]</scope>
    <source>
        <strain evidence="5 6">8-3EHSu</strain>
    </source>
</reference>
<comment type="subcellular location">
    <subcellularLocation>
        <location evidence="1">Cytoplasm</location>
    </subcellularLocation>
</comment>
<evidence type="ECO:0000256" key="4">
    <source>
        <dbReference type="ARBA" id="ARBA00023186"/>
    </source>
</evidence>
<evidence type="ECO:0000256" key="3">
    <source>
        <dbReference type="ARBA" id="ARBA00022490"/>
    </source>
</evidence>
<dbReference type="AlphaFoldDB" id="A0A4Q7J9V1"/>
<dbReference type="InterPro" id="IPR025734">
    <property type="entry name" value="EspG"/>
</dbReference>
<keyword evidence="6" id="KW-1185">Reference proteome</keyword>
<evidence type="ECO:0000313" key="6">
    <source>
        <dbReference type="Proteomes" id="UP000292003"/>
    </source>
</evidence>
<protein>
    <submittedName>
        <fullName evidence="5">ESX secretion-associated protein EspG</fullName>
    </submittedName>
</protein>
<dbReference type="RefSeq" id="WP_130475252.1">
    <property type="nucleotide sequence ID" value="NZ_SFCC01000005.1"/>
</dbReference>
<dbReference type="Proteomes" id="UP000292003">
    <property type="component" value="Unassembled WGS sequence"/>
</dbReference>
<dbReference type="EMBL" id="SFCC01000005">
    <property type="protein sequence ID" value="RZQ63726.1"/>
    <property type="molecule type" value="Genomic_DNA"/>
</dbReference>
<accession>A0A4Q7J9V1</accession>
<gene>
    <name evidence="5" type="ORF">EWH70_11165</name>
</gene>
<evidence type="ECO:0000313" key="5">
    <source>
        <dbReference type="EMBL" id="RZQ63726.1"/>
    </source>
</evidence>
<dbReference type="Pfam" id="PF14011">
    <property type="entry name" value="ESX-1_EspG"/>
    <property type="match status" value="1"/>
</dbReference>
<comment type="caution">
    <text evidence="5">The sequence shown here is derived from an EMBL/GenBank/DDBJ whole genome shotgun (WGS) entry which is preliminary data.</text>
</comment>
<comment type="similarity">
    <text evidence="2">Belongs to the EspG family.</text>
</comment>
<evidence type="ECO:0000256" key="1">
    <source>
        <dbReference type="ARBA" id="ARBA00004496"/>
    </source>
</evidence>
<keyword evidence="3" id="KW-0963">Cytoplasm</keyword>
<evidence type="ECO:0000256" key="2">
    <source>
        <dbReference type="ARBA" id="ARBA00006411"/>
    </source>
</evidence>
<organism evidence="5 6">
    <name type="scientific">Amycolatopsis suaedae</name>
    <dbReference type="NCBI Taxonomy" id="2510978"/>
    <lineage>
        <taxon>Bacteria</taxon>
        <taxon>Bacillati</taxon>
        <taxon>Actinomycetota</taxon>
        <taxon>Actinomycetes</taxon>
        <taxon>Pseudonocardiales</taxon>
        <taxon>Pseudonocardiaceae</taxon>
        <taxon>Amycolatopsis</taxon>
    </lineage>
</organism>
<keyword evidence="4" id="KW-0143">Chaperone</keyword>
<name>A0A4Q7J9V1_9PSEU</name>
<dbReference type="OrthoDB" id="3665265at2"/>
<proteinExistence type="inferred from homology"/>
<sequence length="257" mass="27561">MAARFEVPVTALAALAERERVGALHVTLRPEPVWLTDEERQQADREIEYALAEAGLVDGGGRATVDVLDLLPLLTSASVELYGWVTGDNERTDGVLAAARGLQALVAVRVGDVVAIREVARDDLAEELVSELPDVGPGGGRPCSILVDELEAAGRSYGDRPLSRTVSDIVEVVRRPVRGSGELYAASRDEVGRYLRTEQPLHYADTDWGRYLNYTTGTGREAELHLAPGSRQALADALRQLAADLGQAPARDGVVTG</sequence>